<dbReference type="SUPFAM" id="SSF75217">
    <property type="entry name" value="alpha/beta knot"/>
    <property type="match status" value="1"/>
</dbReference>
<evidence type="ECO:0000256" key="2">
    <source>
        <dbReference type="ARBA" id="ARBA00005528"/>
    </source>
</evidence>
<dbReference type="PANTHER" id="PTHR30027">
    <property type="entry name" value="RIBOSOMAL RNA SMALL SUBUNIT METHYLTRANSFERASE E"/>
    <property type="match status" value="1"/>
</dbReference>
<dbReference type="InterPro" id="IPR015947">
    <property type="entry name" value="PUA-like_sf"/>
</dbReference>
<keyword evidence="7 10" id="KW-0949">S-adenosyl-L-methionine</keyword>
<evidence type="ECO:0000259" key="12">
    <source>
        <dbReference type="Pfam" id="PF20260"/>
    </source>
</evidence>
<comment type="similarity">
    <text evidence="2 10">Belongs to the RNA methyltransferase RsmE family.</text>
</comment>
<comment type="subcellular location">
    <subcellularLocation>
        <location evidence="1 10">Cytoplasm</location>
    </subcellularLocation>
</comment>
<organism evidence="13">
    <name type="scientific">Solibacter usitatus (strain Ellin6076)</name>
    <dbReference type="NCBI Taxonomy" id="234267"/>
    <lineage>
        <taxon>Bacteria</taxon>
        <taxon>Pseudomonadati</taxon>
        <taxon>Acidobacteriota</taxon>
        <taxon>Terriglobia</taxon>
        <taxon>Bryobacterales</taxon>
        <taxon>Solibacteraceae</taxon>
        <taxon>Candidatus Solibacter</taxon>
    </lineage>
</organism>
<protein>
    <recommendedName>
        <fullName evidence="10">Ribosomal RNA small subunit methyltransferase E</fullName>
        <ecNumber evidence="10">2.1.1.193</ecNumber>
    </recommendedName>
</protein>
<evidence type="ECO:0000256" key="9">
    <source>
        <dbReference type="ARBA" id="ARBA00047944"/>
    </source>
</evidence>
<accession>Q02AG8</accession>
<dbReference type="GO" id="GO:0070042">
    <property type="term" value="F:rRNA (uridine-N3-)-methyltransferase activity"/>
    <property type="evidence" value="ECO:0007669"/>
    <property type="project" value="TreeGrafter"/>
</dbReference>
<dbReference type="InterPro" id="IPR029026">
    <property type="entry name" value="tRNA_m1G_MTases_N"/>
</dbReference>
<dbReference type="PIRSF" id="PIRSF015601">
    <property type="entry name" value="MTase_slr0722"/>
    <property type="match status" value="1"/>
</dbReference>
<dbReference type="AlphaFoldDB" id="Q02AG8"/>
<reference evidence="13" key="1">
    <citation type="submission" date="2006-10" db="EMBL/GenBank/DDBJ databases">
        <title>Complete sequence of Solibacter usitatus Ellin6076.</title>
        <authorList>
            <consortium name="US DOE Joint Genome Institute"/>
            <person name="Copeland A."/>
            <person name="Lucas S."/>
            <person name="Lapidus A."/>
            <person name="Barry K."/>
            <person name="Detter J.C."/>
            <person name="Glavina del Rio T."/>
            <person name="Hammon N."/>
            <person name="Israni S."/>
            <person name="Dalin E."/>
            <person name="Tice H."/>
            <person name="Pitluck S."/>
            <person name="Thompson L.S."/>
            <person name="Brettin T."/>
            <person name="Bruce D."/>
            <person name="Han C."/>
            <person name="Tapia R."/>
            <person name="Gilna P."/>
            <person name="Schmutz J."/>
            <person name="Larimer F."/>
            <person name="Land M."/>
            <person name="Hauser L."/>
            <person name="Kyrpides N."/>
            <person name="Mikhailova N."/>
            <person name="Janssen P.H."/>
            <person name="Kuske C.R."/>
            <person name="Richardson P."/>
        </authorList>
    </citation>
    <scope>NUCLEOTIDE SEQUENCE</scope>
    <source>
        <strain evidence="13">Ellin6076</strain>
    </source>
</reference>
<dbReference type="GO" id="GO:0070475">
    <property type="term" value="P:rRNA base methylation"/>
    <property type="evidence" value="ECO:0007669"/>
    <property type="project" value="TreeGrafter"/>
</dbReference>
<evidence type="ECO:0000256" key="8">
    <source>
        <dbReference type="ARBA" id="ARBA00025699"/>
    </source>
</evidence>
<keyword evidence="5 10" id="KW-0489">Methyltransferase</keyword>
<dbReference type="GO" id="GO:0005737">
    <property type="term" value="C:cytoplasm"/>
    <property type="evidence" value="ECO:0007669"/>
    <property type="project" value="UniProtKB-SubCell"/>
</dbReference>
<keyword evidence="3 10" id="KW-0963">Cytoplasm</keyword>
<dbReference type="Pfam" id="PF04452">
    <property type="entry name" value="Methyltrans_RNA"/>
    <property type="match status" value="1"/>
</dbReference>
<dbReference type="KEGG" id="sus:Acid_0955"/>
<dbReference type="Pfam" id="PF20260">
    <property type="entry name" value="PUA_4"/>
    <property type="match status" value="1"/>
</dbReference>
<dbReference type="HOGENOM" id="CLU_067442_4_1_0"/>
<dbReference type="InParanoid" id="Q02AG8"/>
<evidence type="ECO:0000256" key="6">
    <source>
        <dbReference type="ARBA" id="ARBA00022679"/>
    </source>
</evidence>
<dbReference type="PANTHER" id="PTHR30027:SF3">
    <property type="entry name" value="16S RRNA (URACIL(1498)-N(3))-METHYLTRANSFERASE"/>
    <property type="match status" value="1"/>
</dbReference>
<comment type="function">
    <text evidence="8 10">Specifically methylates the N3 position of the uracil ring of uridine 1498 (m3U1498) in 16S rRNA. Acts on the fully assembled 30S ribosomal subunit.</text>
</comment>
<gene>
    <name evidence="13" type="ordered locus">Acid_0955</name>
</gene>
<evidence type="ECO:0000256" key="7">
    <source>
        <dbReference type="ARBA" id="ARBA00022691"/>
    </source>
</evidence>
<sequence length="237" mass="26537">MARRRFFVDAIRNGAAELRGDEARHLTRVLRVESGQRFEISDNQHAYLAEIAEAKGERVVFRVLEAIAPVPMPVRITLCAAIVKFDRFEWMIEKATELGVERILPVEATRTERGLFEASRKRSERWTRIARESSQQSRRVQIPEILPAVRLEECLKETAEHRYFLDEGAAPPLVREIPAERSDTVALLIGPEGGWTEAERGLAVSAGWCPVSLGPLVLRAETAAAAAIAVVINTWMA</sequence>
<dbReference type="InterPro" id="IPR046887">
    <property type="entry name" value="RsmE_PUA-like"/>
</dbReference>
<dbReference type="SUPFAM" id="SSF88697">
    <property type="entry name" value="PUA domain-like"/>
    <property type="match status" value="1"/>
</dbReference>
<evidence type="ECO:0000313" key="13">
    <source>
        <dbReference type="EMBL" id="ABJ81954.1"/>
    </source>
</evidence>
<dbReference type="EC" id="2.1.1.193" evidence="10"/>
<dbReference type="NCBIfam" id="NF008711">
    <property type="entry name" value="PRK11713.7-6"/>
    <property type="match status" value="1"/>
</dbReference>
<dbReference type="OrthoDB" id="9815641at2"/>
<dbReference type="STRING" id="234267.Acid_0955"/>
<comment type="catalytic activity">
    <reaction evidence="9 10">
        <text>uridine(1498) in 16S rRNA + S-adenosyl-L-methionine = N(3)-methyluridine(1498) in 16S rRNA + S-adenosyl-L-homocysteine + H(+)</text>
        <dbReference type="Rhea" id="RHEA:42920"/>
        <dbReference type="Rhea" id="RHEA-COMP:10283"/>
        <dbReference type="Rhea" id="RHEA-COMP:10284"/>
        <dbReference type="ChEBI" id="CHEBI:15378"/>
        <dbReference type="ChEBI" id="CHEBI:57856"/>
        <dbReference type="ChEBI" id="CHEBI:59789"/>
        <dbReference type="ChEBI" id="CHEBI:65315"/>
        <dbReference type="ChEBI" id="CHEBI:74502"/>
        <dbReference type="EC" id="2.1.1.193"/>
    </reaction>
</comment>
<keyword evidence="4 10" id="KW-0698">rRNA processing</keyword>
<dbReference type="InterPro" id="IPR029028">
    <property type="entry name" value="Alpha/beta_knot_MTases"/>
</dbReference>
<dbReference type="InterPro" id="IPR006700">
    <property type="entry name" value="RsmE"/>
</dbReference>
<evidence type="ECO:0000259" key="11">
    <source>
        <dbReference type="Pfam" id="PF04452"/>
    </source>
</evidence>
<evidence type="ECO:0000256" key="10">
    <source>
        <dbReference type="PIRNR" id="PIRNR015601"/>
    </source>
</evidence>
<evidence type="ECO:0000256" key="1">
    <source>
        <dbReference type="ARBA" id="ARBA00004496"/>
    </source>
</evidence>
<keyword evidence="6 10" id="KW-0808">Transferase</keyword>
<feature type="domain" description="Ribosomal RNA small subunit methyltransferase E PUA-like" evidence="12">
    <location>
        <begin position="18"/>
        <end position="63"/>
    </location>
</feature>
<dbReference type="eggNOG" id="COG1385">
    <property type="taxonomic scope" value="Bacteria"/>
</dbReference>
<dbReference type="Gene3D" id="3.40.1280.10">
    <property type="match status" value="1"/>
</dbReference>
<dbReference type="EMBL" id="CP000473">
    <property type="protein sequence ID" value="ABJ81954.1"/>
    <property type="molecule type" value="Genomic_DNA"/>
</dbReference>
<name>Q02AG8_SOLUE</name>
<evidence type="ECO:0000256" key="3">
    <source>
        <dbReference type="ARBA" id="ARBA00022490"/>
    </source>
</evidence>
<evidence type="ECO:0000256" key="4">
    <source>
        <dbReference type="ARBA" id="ARBA00022552"/>
    </source>
</evidence>
<dbReference type="FunCoup" id="Q02AG8">
    <property type="interactions" value="362"/>
</dbReference>
<proteinExistence type="inferred from homology"/>
<evidence type="ECO:0000256" key="5">
    <source>
        <dbReference type="ARBA" id="ARBA00022603"/>
    </source>
</evidence>
<dbReference type="NCBIfam" id="TIGR00046">
    <property type="entry name" value="RsmE family RNA methyltransferase"/>
    <property type="match status" value="1"/>
</dbReference>
<dbReference type="InterPro" id="IPR046886">
    <property type="entry name" value="RsmE_MTase_dom"/>
</dbReference>
<feature type="domain" description="Ribosomal RNA small subunit methyltransferase E methyltransferase" evidence="11">
    <location>
        <begin position="72"/>
        <end position="231"/>
    </location>
</feature>
<dbReference type="CDD" id="cd18084">
    <property type="entry name" value="RsmE-like"/>
    <property type="match status" value="1"/>
</dbReference>